<organism evidence="2 3">
    <name type="scientific">Leucobacter coleopterorum</name>
    <dbReference type="NCBI Taxonomy" id="2714933"/>
    <lineage>
        <taxon>Bacteria</taxon>
        <taxon>Bacillati</taxon>
        <taxon>Actinomycetota</taxon>
        <taxon>Actinomycetes</taxon>
        <taxon>Micrococcales</taxon>
        <taxon>Microbacteriaceae</taxon>
        <taxon>Leucobacter</taxon>
    </lineage>
</organism>
<evidence type="ECO:0000313" key="3">
    <source>
        <dbReference type="Proteomes" id="UP000503441"/>
    </source>
</evidence>
<proteinExistence type="predicted"/>
<evidence type="ECO:0008006" key="4">
    <source>
        <dbReference type="Google" id="ProtNLM"/>
    </source>
</evidence>
<evidence type="ECO:0000313" key="2">
    <source>
        <dbReference type="EMBL" id="QIM19316.1"/>
    </source>
</evidence>
<gene>
    <name evidence="2" type="ORF">G7066_13390</name>
</gene>
<feature type="compositionally biased region" description="Acidic residues" evidence="1">
    <location>
        <begin position="23"/>
        <end position="41"/>
    </location>
</feature>
<evidence type="ECO:0000256" key="1">
    <source>
        <dbReference type="SAM" id="MobiDB-lite"/>
    </source>
</evidence>
<feature type="region of interest" description="Disordered" evidence="1">
    <location>
        <begin position="1"/>
        <end position="98"/>
    </location>
</feature>
<name>A0ABX6JYE9_9MICO</name>
<accession>A0ABX6JYE9</accession>
<protein>
    <recommendedName>
        <fullName evidence="4">Endonuclease/Exonuclease/phosphatase family protein</fullName>
    </recommendedName>
</protein>
<feature type="compositionally biased region" description="Polar residues" evidence="1">
    <location>
        <begin position="1"/>
        <end position="15"/>
    </location>
</feature>
<feature type="compositionally biased region" description="Low complexity" evidence="1">
    <location>
        <begin position="88"/>
        <end position="98"/>
    </location>
</feature>
<dbReference type="RefSeq" id="WP_166331559.1">
    <property type="nucleotide sequence ID" value="NZ_CP049933.1"/>
</dbReference>
<dbReference type="EMBL" id="CP049933">
    <property type="protein sequence ID" value="QIM19316.1"/>
    <property type="molecule type" value="Genomic_DNA"/>
</dbReference>
<reference evidence="2 3" key="1">
    <citation type="submission" date="2020-03" db="EMBL/GenBank/DDBJ databases">
        <title>Leucobacter sp. nov., isolated from beetles.</title>
        <authorList>
            <person name="Hyun D.-W."/>
            <person name="Bae J.-W."/>
        </authorList>
    </citation>
    <scope>NUCLEOTIDE SEQUENCE [LARGE SCALE GENOMIC DNA]</scope>
    <source>
        <strain evidence="2 3">HDW9A</strain>
    </source>
</reference>
<sequence length="326" mass="35245">MVATTALTPGYSSSAEALPTVSVEEDALPVEDTSEGEDVDSSQDAQGDAEIAPEEEDVTAPEVENVPGMETPEEQNTELIPEGDAARSSAGEPAELAEGASAAELAATSAQASCVVNGARVSGCARIGSFNLGHSDYFPGFRMCTEDRISEGYCTQKNLYYRTRVDNKSTNPYEFGNVSKQLWDRCMQQFPKAVQNCIKKGSWTVRKAHVKAVISDANVDVVNLQEITDDPVWSSWTSTGQVKESTYRKEVAALMKSLGFTKAELSSADREKICPGYSKLAADQKKRYGEKAEIYYQASQYKLVTNSQPSGTFVSVEGTLMKGSAM</sequence>
<keyword evidence="3" id="KW-1185">Reference proteome</keyword>
<dbReference type="Proteomes" id="UP000503441">
    <property type="component" value="Chromosome"/>
</dbReference>